<dbReference type="Pfam" id="PF04542">
    <property type="entry name" value="Sigma70_r2"/>
    <property type="match status" value="1"/>
</dbReference>
<dbReference type="AlphaFoldDB" id="A0A5C6EEN1"/>
<dbReference type="InterPro" id="IPR014284">
    <property type="entry name" value="RNA_pol_sigma-70_dom"/>
</dbReference>
<keyword evidence="2" id="KW-0805">Transcription regulation</keyword>
<dbReference type="PANTHER" id="PTHR43133">
    <property type="entry name" value="RNA POLYMERASE ECF-TYPE SIGMA FACTO"/>
    <property type="match status" value="1"/>
</dbReference>
<evidence type="ECO:0000259" key="6">
    <source>
        <dbReference type="Pfam" id="PF04542"/>
    </source>
</evidence>
<evidence type="ECO:0000313" key="8">
    <source>
        <dbReference type="EMBL" id="TWU47120.1"/>
    </source>
</evidence>
<reference evidence="8 9" key="1">
    <citation type="submission" date="2019-02" db="EMBL/GenBank/DDBJ databases">
        <title>Deep-cultivation of Planctomycetes and their phenomic and genomic characterization uncovers novel biology.</title>
        <authorList>
            <person name="Wiegand S."/>
            <person name="Jogler M."/>
            <person name="Boedeker C."/>
            <person name="Pinto D."/>
            <person name="Vollmers J."/>
            <person name="Rivas-Marin E."/>
            <person name="Kohn T."/>
            <person name="Peeters S.H."/>
            <person name="Heuer A."/>
            <person name="Rast P."/>
            <person name="Oberbeckmann S."/>
            <person name="Bunk B."/>
            <person name="Jeske O."/>
            <person name="Meyerdierks A."/>
            <person name="Storesund J.E."/>
            <person name="Kallscheuer N."/>
            <person name="Luecker S."/>
            <person name="Lage O.M."/>
            <person name="Pohl T."/>
            <person name="Merkel B.J."/>
            <person name="Hornburger P."/>
            <person name="Mueller R.-W."/>
            <person name="Bruemmer F."/>
            <person name="Labrenz M."/>
            <person name="Spormann A.M."/>
            <person name="Op Den Camp H."/>
            <person name="Overmann J."/>
            <person name="Amann R."/>
            <person name="Jetten M.S.M."/>
            <person name="Mascher T."/>
            <person name="Medema M.H."/>
            <person name="Devos D.P."/>
            <person name="Kaster A.-K."/>
            <person name="Ovreas L."/>
            <person name="Rohde M."/>
            <person name="Galperin M.Y."/>
            <person name="Jogler C."/>
        </authorList>
    </citation>
    <scope>NUCLEOTIDE SEQUENCE [LARGE SCALE GENOMIC DNA]</scope>
    <source>
        <strain evidence="8 9">Poly59</strain>
    </source>
</reference>
<organism evidence="8 9">
    <name type="scientific">Rubripirellula reticaptiva</name>
    <dbReference type="NCBI Taxonomy" id="2528013"/>
    <lineage>
        <taxon>Bacteria</taxon>
        <taxon>Pseudomonadati</taxon>
        <taxon>Planctomycetota</taxon>
        <taxon>Planctomycetia</taxon>
        <taxon>Pirellulales</taxon>
        <taxon>Pirellulaceae</taxon>
        <taxon>Rubripirellula</taxon>
    </lineage>
</organism>
<dbReference type="GO" id="GO:0006352">
    <property type="term" value="P:DNA-templated transcription initiation"/>
    <property type="evidence" value="ECO:0007669"/>
    <property type="project" value="InterPro"/>
</dbReference>
<evidence type="ECO:0000256" key="2">
    <source>
        <dbReference type="ARBA" id="ARBA00023015"/>
    </source>
</evidence>
<protein>
    <submittedName>
        <fullName evidence="8">RNA polymerase sigma factor</fullName>
    </submittedName>
</protein>
<keyword evidence="5" id="KW-0804">Transcription</keyword>
<dbReference type="GO" id="GO:0003677">
    <property type="term" value="F:DNA binding"/>
    <property type="evidence" value="ECO:0007669"/>
    <property type="project" value="UniProtKB-KW"/>
</dbReference>
<dbReference type="InterPro" id="IPR013325">
    <property type="entry name" value="RNA_pol_sigma_r2"/>
</dbReference>
<evidence type="ECO:0000256" key="1">
    <source>
        <dbReference type="ARBA" id="ARBA00010641"/>
    </source>
</evidence>
<evidence type="ECO:0000256" key="3">
    <source>
        <dbReference type="ARBA" id="ARBA00023082"/>
    </source>
</evidence>
<gene>
    <name evidence="8" type="ORF">Poly59_60940</name>
</gene>
<proteinExistence type="inferred from homology"/>
<dbReference type="Gene3D" id="1.10.10.10">
    <property type="entry name" value="Winged helix-like DNA-binding domain superfamily/Winged helix DNA-binding domain"/>
    <property type="match status" value="1"/>
</dbReference>
<dbReference type="InterPro" id="IPR013249">
    <property type="entry name" value="RNA_pol_sigma70_r4_t2"/>
</dbReference>
<evidence type="ECO:0000259" key="7">
    <source>
        <dbReference type="Pfam" id="PF08281"/>
    </source>
</evidence>
<sequence>MIDAATLTQIWNQHASRLLLVARSIAGPGRTPLAEDAVQEAYVILAVQDKLPNDPLAWLVCVVRNQILQSIRSGVRRDLRESILTNKPWFEPDLHEKLDAEDVTTAMMKLSSPGREIIVMHLWGEMSFDSIGEVLEISRATAHRRYTAGMQILRQQFSGDRDPQSMRACNE</sequence>
<dbReference type="Gene3D" id="1.10.1740.10">
    <property type="match status" value="1"/>
</dbReference>
<feature type="domain" description="RNA polymerase sigma factor 70 region 4 type 2" evidence="7">
    <location>
        <begin position="102"/>
        <end position="151"/>
    </location>
</feature>
<dbReference type="NCBIfam" id="TIGR02937">
    <property type="entry name" value="sigma70-ECF"/>
    <property type="match status" value="1"/>
</dbReference>
<accession>A0A5C6EEN1</accession>
<dbReference type="SUPFAM" id="SSF88659">
    <property type="entry name" value="Sigma3 and sigma4 domains of RNA polymerase sigma factors"/>
    <property type="match status" value="1"/>
</dbReference>
<dbReference type="GO" id="GO:0016987">
    <property type="term" value="F:sigma factor activity"/>
    <property type="evidence" value="ECO:0007669"/>
    <property type="project" value="UniProtKB-KW"/>
</dbReference>
<evidence type="ECO:0000256" key="4">
    <source>
        <dbReference type="ARBA" id="ARBA00023125"/>
    </source>
</evidence>
<name>A0A5C6EEN1_9BACT</name>
<dbReference type="PANTHER" id="PTHR43133:SF8">
    <property type="entry name" value="RNA POLYMERASE SIGMA FACTOR HI_1459-RELATED"/>
    <property type="match status" value="1"/>
</dbReference>
<dbReference type="InterPro" id="IPR036388">
    <property type="entry name" value="WH-like_DNA-bd_sf"/>
</dbReference>
<dbReference type="InterPro" id="IPR039425">
    <property type="entry name" value="RNA_pol_sigma-70-like"/>
</dbReference>
<evidence type="ECO:0000256" key="5">
    <source>
        <dbReference type="ARBA" id="ARBA00023163"/>
    </source>
</evidence>
<keyword evidence="9" id="KW-1185">Reference proteome</keyword>
<comment type="similarity">
    <text evidence="1">Belongs to the sigma-70 factor family. ECF subfamily.</text>
</comment>
<dbReference type="RefSeq" id="WP_186776583.1">
    <property type="nucleotide sequence ID" value="NZ_SJPX01000006.1"/>
</dbReference>
<keyword evidence="3" id="KW-0731">Sigma factor</keyword>
<evidence type="ECO:0000313" key="9">
    <source>
        <dbReference type="Proteomes" id="UP000317977"/>
    </source>
</evidence>
<dbReference type="EMBL" id="SJPX01000006">
    <property type="protein sequence ID" value="TWU47120.1"/>
    <property type="molecule type" value="Genomic_DNA"/>
</dbReference>
<comment type="caution">
    <text evidence="8">The sequence shown here is derived from an EMBL/GenBank/DDBJ whole genome shotgun (WGS) entry which is preliminary data.</text>
</comment>
<dbReference type="SUPFAM" id="SSF88946">
    <property type="entry name" value="Sigma2 domain of RNA polymerase sigma factors"/>
    <property type="match status" value="1"/>
</dbReference>
<dbReference type="Pfam" id="PF08281">
    <property type="entry name" value="Sigma70_r4_2"/>
    <property type="match status" value="1"/>
</dbReference>
<feature type="domain" description="RNA polymerase sigma-70 region 2" evidence="6">
    <location>
        <begin position="12"/>
        <end position="75"/>
    </location>
</feature>
<dbReference type="Proteomes" id="UP000317977">
    <property type="component" value="Unassembled WGS sequence"/>
</dbReference>
<dbReference type="InterPro" id="IPR013324">
    <property type="entry name" value="RNA_pol_sigma_r3/r4-like"/>
</dbReference>
<keyword evidence="4" id="KW-0238">DNA-binding</keyword>
<dbReference type="InterPro" id="IPR007627">
    <property type="entry name" value="RNA_pol_sigma70_r2"/>
</dbReference>